<gene>
    <name evidence="4" type="ORF">EGR_09912</name>
</gene>
<dbReference type="InterPro" id="IPR034240">
    <property type="entry name" value="eIF3G_RRM"/>
</dbReference>
<dbReference type="EMBL" id="APAU02000175">
    <property type="protein sequence ID" value="EUB55219.1"/>
    <property type="molecule type" value="Genomic_DNA"/>
</dbReference>
<dbReference type="GO" id="GO:0003743">
    <property type="term" value="F:translation initiation factor activity"/>
    <property type="evidence" value="ECO:0007669"/>
    <property type="project" value="UniProtKB-KW"/>
</dbReference>
<evidence type="ECO:0000256" key="2">
    <source>
        <dbReference type="PROSITE-ProRule" id="PRU00176"/>
    </source>
</evidence>
<dbReference type="RefSeq" id="XP_024346415.1">
    <property type="nucleotide sequence ID" value="XM_024499161.1"/>
</dbReference>
<comment type="caution">
    <text evidence="4">The sequence shown here is derived from an EMBL/GenBank/DDBJ whole genome shotgun (WGS) entry which is preliminary data.</text>
</comment>
<keyword evidence="4" id="KW-0396">Initiation factor</keyword>
<dbReference type="InterPro" id="IPR024675">
    <property type="entry name" value="eIF3g_N"/>
</dbReference>
<accession>W6UP66</accession>
<evidence type="ECO:0000313" key="4">
    <source>
        <dbReference type="EMBL" id="EUB55219.1"/>
    </source>
</evidence>
<dbReference type="CDD" id="cd12408">
    <property type="entry name" value="RRM_eIF3G_like"/>
    <property type="match status" value="1"/>
</dbReference>
<keyword evidence="4" id="KW-0648">Protein biosynthesis</keyword>
<dbReference type="OMA" id="CRICKGP"/>
<dbReference type="Gene3D" id="3.30.70.330">
    <property type="match status" value="1"/>
</dbReference>
<keyword evidence="1 2" id="KW-0694">RNA-binding</keyword>
<dbReference type="OrthoDB" id="1749473at2759"/>
<dbReference type="Pfam" id="PF00076">
    <property type="entry name" value="RRM_1"/>
    <property type="match status" value="1"/>
</dbReference>
<evidence type="ECO:0000259" key="3">
    <source>
        <dbReference type="PROSITE" id="PS50102"/>
    </source>
</evidence>
<dbReference type="PROSITE" id="PS50102">
    <property type="entry name" value="RRM"/>
    <property type="match status" value="1"/>
</dbReference>
<organism evidence="4 5">
    <name type="scientific">Echinococcus granulosus</name>
    <name type="common">Hydatid tapeworm</name>
    <dbReference type="NCBI Taxonomy" id="6210"/>
    <lineage>
        <taxon>Eukaryota</taxon>
        <taxon>Metazoa</taxon>
        <taxon>Spiralia</taxon>
        <taxon>Lophotrochozoa</taxon>
        <taxon>Platyhelminthes</taxon>
        <taxon>Cestoda</taxon>
        <taxon>Eucestoda</taxon>
        <taxon>Cyclophyllidea</taxon>
        <taxon>Taeniidae</taxon>
        <taxon>Echinococcus</taxon>
        <taxon>Echinococcus granulosus group</taxon>
    </lineage>
</organism>
<protein>
    <submittedName>
        <fullName evidence="4">Eukaryotic translation initiation factor 3 subunit G-B</fullName>
    </submittedName>
</protein>
<evidence type="ECO:0000313" key="5">
    <source>
        <dbReference type="Proteomes" id="UP000019149"/>
    </source>
</evidence>
<dbReference type="InterPro" id="IPR035979">
    <property type="entry name" value="RBD_domain_sf"/>
</dbReference>
<dbReference type="AlphaFoldDB" id="W6UP66"/>
<reference evidence="4 5" key="1">
    <citation type="journal article" date="2013" name="Nat. Genet.">
        <title>The genome of the hydatid tapeworm Echinococcus granulosus.</title>
        <authorList>
            <person name="Zheng H."/>
            <person name="Zhang W."/>
            <person name="Zhang L."/>
            <person name="Zhang Z."/>
            <person name="Li J."/>
            <person name="Lu G."/>
            <person name="Zhu Y."/>
            <person name="Wang Y."/>
            <person name="Huang Y."/>
            <person name="Liu J."/>
            <person name="Kang H."/>
            <person name="Chen J."/>
            <person name="Wang L."/>
            <person name="Chen A."/>
            <person name="Yu S."/>
            <person name="Gao Z."/>
            <person name="Jin L."/>
            <person name="Gu W."/>
            <person name="Wang Z."/>
            <person name="Zhao L."/>
            <person name="Shi B."/>
            <person name="Wen H."/>
            <person name="Lin R."/>
            <person name="Jones M.K."/>
            <person name="Brejova B."/>
            <person name="Vinar T."/>
            <person name="Zhao G."/>
            <person name="McManus D.P."/>
            <person name="Chen Z."/>
            <person name="Zhou Y."/>
            <person name="Wang S."/>
        </authorList>
    </citation>
    <scope>NUCLEOTIDE SEQUENCE [LARGE SCALE GENOMIC DNA]</scope>
</reference>
<dbReference type="GeneID" id="36345627"/>
<dbReference type="SMART" id="SM00360">
    <property type="entry name" value="RRM"/>
    <property type="match status" value="1"/>
</dbReference>
<dbReference type="Pfam" id="PF12353">
    <property type="entry name" value="eIF3g"/>
    <property type="match status" value="1"/>
</dbReference>
<dbReference type="CTD" id="36345627"/>
<dbReference type="GO" id="GO:0003723">
    <property type="term" value="F:RNA binding"/>
    <property type="evidence" value="ECO:0007669"/>
    <property type="project" value="UniProtKB-UniRule"/>
</dbReference>
<feature type="domain" description="RRM" evidence="3">
    <location>
        <begin position="98"/>
        <end position="176"/>
    </location>
</feature>
<proteinExistence type="predicted"/>
<sequence>MNSKANGSKPKQAVTCRTCKGAHFSLQCPFRSEMEALRSFMDSTNAGGIDSQTADPMTKAAVQEIAPELNTGRYIPPTLRAAAAAANGVPERRRMEGFSIRVTNLPENTSESDLREIFSRFGDVIRIFPAKDRKTQLNRGFAFISYATQEEAASAIYSANGMHYSHLILKVDWAHCRKVVGILGIAHGGGIVVAKIFMGKQELLDFIITLRYFSRIE</sequence>
<dbReference type="PANTHER" id="PTHR10352">
    <property type="entry name" value="EUKARYOTIC TRANSLATION INITIATION FACTOR 3 SUBUNIT G"/>
    <property type="match status" value="1"/>
</dbReference>
<dbReference type="InterPro" id="IPR012677">
    <property type="entry name" value="Nucleotide-bd_a/b_plait_sf"/>
</dbReference>
<dbReference type="SUPFAM" id="SSF54928">
    <property type="entry name" value="RNA-binding domain, RBD"/>
    <property type="match status" value="1"/>
</dbReference>
<keyword evidence="5" id="KW-1185">Reference proteome</keyword>
<dbReference type="InterPro" id="IPR000504">
    <property type="entry name" value="RRM_dom"/>
</dbReference>
<dbReference type="Proteomes" id="UP000019149">
    <property type="component" value="Unassembled WGS sequence"/>
</dbReference>
<evidence type="ECO:0000256" key="1">
    <source>
        <dbReference type="ARBA" id="ARBA00022884"/>
    </source>
</evidence>
<dbReference type="KEGG" id="egl:EGR_09912"/>
<name>W6UP66_ECHGR</name>
<dbReference type="STRING" id="6210.W6UP66"/>